<dbReference type="STRING" id="688867.SAMN05660236_0013"/>
<feature type="transmembrane region" description="Helical" evidence="1">
    <location>
        <begin position="392"/>
        <end position="418"/>
    </location>
</feature>
<feature type="transmembrane region" description="Helical" evidence="1">
    <location>
        <begin position="111"/>
        <end position="129"/>
    </location>
</feature>
<keyword evidence="1" id="KW-1133">Transmembrane helix</keyword>
<keyword evidence="3" id="KW-1185">Reference proteome</keyword>
<evidence type="ECO:0000256" key="1">
    <source>
        <dbReference type="SAM" id="Phobius"/>
    </source>
</evidence>
<name>A0A1T5IGX4_9BACT</name>
<keyword evidence="1" id="KW-0472">Membrane</keyword>
<sequence length="434" mass="50044">METKISNKTLITTSIGNSDSQLLPGKYLLIKKRSVSFLILSVYFFLLATVFGPFTYEGKNFVFIAWTFLGAGYLLITNKKFPLTIGYSFFVLPLYLAFSFCLNISQSEFNSFIYSLFFLFAYYIFISFFKQRMSVKDFNGILLVTLCAYFIVLLAGQIYVKLGYFRGSNITTGITHDWLGTLYEAGRGFRYYSLSTEPSYAAFIVVVLFYAYIESSQTKLSKKGNILIWFILLYMLLFFQSAYGVILMAVLIISKTTLRNSIFIIFIGVIIFLIAAVMKQPAAERVFNLIANVNLSNLENIGSVDYSASFRILPSYFYVSKFNFFDFYSYLGFGAGQSENFLIPLLFDVPMDTFQGGFMPQFIYDYGLIFGFIFLVFLRSEVLPKFISFESFVIFLMLTNANFNTQLFWFTITCFALLKFYKKRKHTESTSRKF</sequence>
<evidence type="ECO:0000313" key="3">
    <source>
        <dbReference type="Proteomes" id="UP000190961"/>
    </source>
</evidence>
<proteinExistence type="predicted"/>
<feature type="transmembrane region" description="Helical" evidence="1">
    <location>
        <begin position="362"/>
        <end position="380"/>
    </location>
</feature>
<feature type="transmembrane region" description="Helical" evidence="1">
    <location>
        <begin position="83"/>
        <end position="105"/>
    </location>
</feature>
<dbReference type="Proteomes" id="UP000190961">
    <property type="component" value="Unassembled WGS sequence"/>
</dbReference>
<organism evidence="2 3">
    <name type="scientific">Ohtaekwangia koreensis</name>
    <dbReference type="NCBI Taxonomy" id="688867"/>
    <lineage>
        <taxon>Bacteria</taxon>
        <taxon>Pseudomonadati</taxon>
        <taxon>Bacteroidota</taxon>
        <taxon>Cytophagia</taxon>
        <taxon>Cytophagales</taxon>
        <taxon>Fulvivirgaceae</taxon>
        <taxon>Ohtaekwangia</taxon>
    </lineage>
</organism>
<keyword evidence="1" id="KW-0812">Transmembrane</keyword>
<accession>A0A1T5IGX4</accession>
<feature type="transmembrane region" description="Helical" evidence="1">
    <location>
        <begin position="60"/>
        <end position="76"/>
    </location>
</feature>
<dbReference type="AlphaFoldDB" id="A0A1T5IGX4"/>
<feature type="transmembrane region" description="Helical" evidence="1">
    <location>
        <begin position="198"/>
        <end position="214"/>
    </location>
</feature>
<protein>
    <recommendedName>
        <fullName evidence="4">O-antigen ligase like membrane protein</fullName>
    </recommendedName>
</protein>
<dbReference type="EMBL" id="FUZU01000001">
    <property type="protein sequence ID" value="SKC38385.1"/>
    <property type="molecule type" value="Genomic_DNA"/>
</dbReference>
<feature type="transmembrane region" description="Helical" evidence="1">
    <location>
        <begin position="226"/>
        <end position="254"/>
    </location>
</feature>
<evidence type="ECO:0008006" key="4">
    <source>
        <dbReference type="Google" id="ProtNLM"/>
    </source>
</evidence>
<gene>
    <name evidence="2" type="ORF">SAMN05660236_0013</name>
</gene>
<reference evidence="2 3" key="1">
    <citation type="submission" date="2017-02" db="EMBL/GenBank/DDBJ databases">
        <authorList>
            <person name="Peterson S.W."/>
        </authorList>
    </citation>
    <scope>NUCLEOTIDE SEQUENCE [LARGE SCALE GENOMIC DNA]</scope>
    <source>
        <strain evidence="2 3">DSM 25262</strain>
    </source>
</reference>
<feature type="transmembrane region" description="Helical" evidence="1">
    <location>
        <begin position="141"/>
        <end position="160"/>
    </location>
</feature>
<evidence type="ECO:0000313" key="2">
    <source>
        <dbReference type="EMBL" id="SKC38385.1"/>
    </source>
</evidence>
<feature type="transmembrane region" description="Helical" evidence="1">
    <location>
        <begin position="260"/>
        <end position="278"/>
    </location>
</feature>
<feature type="transmembrane region" description="Helical" evidence="1">
    <location>
        <begin position="35"/>
        <end position="54"/>
    </location>
</feature>